<protein>
    <submittedName>
        <fullName evidence="5">AraC-type DNA-binding protein</fullName>
    </submittedName>
</protein>
<dbReference type="Pfam" id="PF12625">
    <property type="entry name" value="Arabinose_bd"/>
    <property type="match status" value="1"/>
</dbReference>
<dbReference type="InterPro" id="IPR032687">
    <property type="entry name" value="AraC-type_N"/>
</dbReference>
<dbReference type="SUPFAM" id="SSF46689">
    <property type="entry name" value="Homeodomain-like"/>
    <property type="match status" value="1"/>
</dbReference>
<dbReference type="PANTHER" id="PTHR47894">
    <property type="entry name" value="HTH-TYPE TRANSCRIPTIONAL REGULATOR GADX"/>
    <property type="match status" value="1"/>
</dbReference>
<feature type="domain" description="HTH araC/xylS-type" evidence="4">
    <location>
        <begin position="235"/>
        <end position="333"/>
    </location>
</feature>
<dbReference type="Pfam" id="PF12833">
    <property type="entry name" value="HTH_18"/>
    <property type="match status" value="1"/>
</dbReference>
<dbReference type="EMBL" id="FSRA01000002">
    <property type="protein sequence ID" value="SIO38734.1"/>
    <property type="molecule type" value="Genomic_DNA"/>
</dbReference>
<dbReference type="STRING" id="536979.SAMN04488055_3590"/>
<dbReference type="GO" id="GO:0005829">
    <property type="term" value="C:cytosol"/>
    <property type="evidence" value="ECO:0007669"/>
    <property type="project" value="TreeGrafter"/>
</dbReference>
<dbReference type="Gene3D" id="1.10.10.60">
    <property type="entry name" value="Homeodomain-like"/>
    <property type="match status" value="1"/>
</dbReference>
<dbReference type="InterPro" id="IPR018060">
    <property type="entry name" value="HTH_AraC"/>
</dbReference>
<dbReference type="InterPro" id="IPR009057">
    <property type="entry name" value="Homeodomain-like_sf"/>
</dbReference>
<keyword evidence="2 5" id="KW-0238">DNA-binding</keyword>
<keyword evidence="3" id="KW-0804">Transcription</keyword>
<evidence type="ECO:0000256" key="1">
    <source>
        <dbReference type="ARBA" id="ARBA00023015"/>
    </source>
</evidence>
<dbReference type="InterPro" id="IPR020449">
    <property type="entry name" value="Tscrpt_reg_AraC-type_HTH"/>
</dbReference>
<gene>
    <name evidence="5" type="ORF">SAMN04488055_3590</name>
</gene>
<dbReference type="GO" id="GO:0000976">
    <property type="term" value="F:transcription cis-regulatory region binding"/>
    <property type="evidence" value="ECO:0007669"/>
    <property type="project" value="TreeGrafter"/>
</dbReference>
<sequence>MEDQQKRMALSLLAYAAQRDVQPQQLCKLAGIQLEELKKPSGETLSATQMNNLWTNAGQLTNDPLFGLHFGESLQIAALGMVGEIIKSSGTVGEAITHAAALSHLVTDLFRMEVTSPGKTFTINYISLTDATPSFSFLQLMDFFMVFTVHELDGLLLQKIQPKAVRYPYVVSNIAEYERVLRCRPVKRTGEYALEFDKKYWDEPILSANYELQSLLLKKVQALPEQAAGTQSLQARIYNYLLTNAYLGIISLEQMAANFNISPRSLQRKLKEEGVKYQDIADAVRKSLAMHYMASGNYPLKEVSYMLGYNELSAFTRAFKRWTGDTPGSYQHN</sequence>
<dbReference type="RefSeq" id="WP_074240811.1">
    <property type="nucleotide sequence ID" value="NZ_FSRA01000002.1"/>
</dbReference>
<organism evidence="5 6">
    <name type="scientific">Chitinophaga niabensis</name>
    <dbReference type="NCBI Taxonomy" id="536979"/>
    <lineage>
        <taxon>Bacteria</taxon>
        <taxon>Pseudomonadati</taxon>
        <taxon>Bacteroidota</taxon>
        <taxon>Chitinophagia</taxon>
        <taxon>Chitinophagales</taxon>
        <taxon>Chitinophagaceae</taxon>
        <taxon>Chitinophaga</taxon>
    </lineage>
</organism>
<reference evidence="5 6" key="1">
    <citation type="submission" date="2016-11" db="EMBL/GenBank/DDBJ databases">
        <authorList>
            <person name="Jaros S."/>
            <person name="Januszkiewicz K."/>
            <person name="Wedrychowicz H."/>
        </authorList>
    </citation>
    <scope>NUCLEOTIDE SEQUENCE [LARGE SCALE GENOMIC DNA]</scope>
    <source>
        <strain evidence="5 6">DSM 24787</strain>
    </source>
</reference>
<evidence type="ECO:0000313" key="5">
    <source>
        <dbReference type="EMBL" id="SIO38734.1"/>
    </source>
</evidence>
<accession>A0A1N6J325</accession>
<dbReference type="AlphaFoldDB" id="A0A1N6J325"/>
<name>A0A1N6J325_9BACT</name>
<proteinExistence type="predicted"/>
<dbReference type="PRINTS" id="PR00032">
    <property type="entry name" value="HTHARAC"/>
</dbReference>
<evidence type="ECO:0000256" key="2">
    <source>
        <dbReference type="ARBA" id="ARBA00023125"/>
    </source>
</evidence>
<evidence type="ECO:0000313" key="6">
    <source>
        <dbReference type="Proteomes" id="UP000185003"/>
    </source>
</evidence>
<dbReference type="PROSITE" id="PS01124">
    <property type="entry name" value="HTH_ARAC_FAMILY_2"/>
    <property type="match status" value="1"/>
</dbReference>
<keyword evidence="1" id="KW-0805">Transcription regulation</keyword>
<dbReference type="GO" id="GO:0003700">
    <property type="term" value="F:DNA-binding transcription factor activity"/>
    <property type="evidence" value="ECO:0007669"/>
    <property type="project" value="InterPro"/>
</dbReference>
<dbReference type="OrthoDB" id="5582699at2"/>
<keyword evidence="6" id="KW-1185">Reference proteome</keyword>
<dbReference type="PANTHER" id="PTHR47894:SF1">
    <property type="entry name" value="HTH-TYPE TRANSCRIPTIONAL REGULATOR VQSM"/>
    <property type="match status" value="1"/>
</dbReference>
<dbReference type="SMART" id="SM00342">
    <property type="entry name" value="HTH_ARAC"/>
    <property type="match status" value="1"/>
</dbReference>
<evidence type="ECO:0000259" key="4">
    <source>
        <dbReference type="PROSITE" id="PS01124"/>
    </source>
</evidence>
<dbReference type="Proteomes" id="UP000185003">
    <property type="component" value="Unassembled WGS sequence"/>
</dbReference>
<evidence type="ECO:0000256" key="3">
    <source>
        <dbReference type="ARBA" id="ARBA00023163"/>
    </source>
</evidence>